<reference evidence="2 3" key="1">
    <citation type="journal article" date="2016" name="Sci. Rep.">
        <title>The genome sequence of the outbreeding globe artichoke constructed de novo incorporating a phase-aware low-pass sequencing strategy of F1 progeny.</title>
        <authorList>
            <person name="Scaglione D."/>
            <person name="Reyes-Chin-Wo S."/>
            <person name="Acquadro A."/>
            <person name="Froenicke L."/>
            <person name="Portis E."/>
            <person name="Beitel C."/>
            <person name="Tirone M."/>
            <person name="Mauro R."/>
            <person name="Lo Monaco A."/>
            <person name="Mauromicale G."/>
            <person name="Faccioli P."/>
            <person name="Cattivelli L."/>
            <person name="Rieseberg L."/>
            <person name="Michelmore R."/>
            <person name="Lanteri S."/>
        </authorList>
    </citation>
    <scope>NUCLEOTIDE SEQUENCE [LARGE SCALE GENOMIC DNA]</scope>
    <source>
        <strain evidence="2">2C</strain>
    </source>
</reference>
<feature type="region of interest" description="Disordered" evidence="1">
    <location>
        <begin position="357"/>
        <end position="376"/>
    </location>
</feature>
<keyword evidence="3" id="KW-1185">Reference proteome</keyword>
<dbReference type="PROSITE" id="PS51543">
    <property type="entry name" value="FYRC"/>
    <property type="match status" value="1"/>
</dbReference>
<proteinExistence type="predicted"/>
<dbReference type="InterPro" id="IPR040092">
    <property type="entry name" value="TBRG1"/>
</dbReference>
<dbReference type="GO" id="GO:0051726">
    <property type="term" value="P:regulation of cell cycle"/>
    <property type="evidence" value="ECO:0007669"/>
    <property type="project" value="TreeGrafter"/>
</dbReference>
<feature type="region of interest" description="Disordered" evidence="1">
    <location>
        <begin position="482"/>
        <end position="518"/>
    </location>
</feature>
<dbReference type="Proteomes" id="UP000243975">
    <property type="component" value="Unassembled WGS sequence"/>
</dbReference>
<comment type="caution">
    <text evidence="2">The sequence shown here is derived from an EMBL/GenBank/DDBJ whole genome shotgun (WGS) entry which is preliminary data.</text>
</comment>
<dbReference type="STRING" id="59895.A0A118JXW2"/>
<dbReference type="EMBL" id="LEKV01003821">
    <property type="protein sequence ID" value="KVH97689.1"/>
    <property type="molecule type" value="Genomic_DNA"/>
</dbReference>
<dbReference type="PANTHER" id="PTHR22715">
    <property type="entry name" value="TRANSFORMING GROWTH FACTOR BETA REGULATED GENE 1"/>
    <property type="match status" value="1"/>
</dbReference>
<feature type="compositionally biased region" description="Polar residues" evidence="1">
    <location>
        <begin position="181"/>
        <end position="191"/>
    </location>
</feature>
<protein>
    <submittedName>
        <fullName evidence="2">Uncharacterized protein</fullName>
    </submittedName>
</protein>
<accession>A0A118JXW2</accession>
<dbReference type="InterPro" id="IPR003889">
    <property type="entry name" value="FYrich_C"/>
</dbReference>
<dbReference type="PANTHER" id="PTHR22715:SF1">
    <property type="entry name" value="DNA BINDING PROTEIN"/>
    <property type="match status" value="1"/>
</dbReference>
<gene>
    <name evidence="2" type="ORF">Ccrd_000190</name>
</gene>
<feature type="region of interest" description="Disordered" evidence="1">
    <location>
        <begin position="220"/>
        <end position="265"/>
    </location>
</feature>
<feature type="region of interest" description="Disordered" evidence="1">
    <location>
        <begin position="323"/>
        <end position="346"/>
    </location>
</feature>
<organism evidence="2 3">
    <name type="scientific">Cynara cardunculus var. scolymus</name>
    <name type="common">Globe artichoke</name>
    <name type="synonym">Cynara scolymus</name>
    <dbReference type="NCBI Taxonomy" id="59895"/>
    <lineage>
        <taxon>Eukaryota</taxon>
        <taxon>Viridiplantae</taxon>
        <taxon>Streptophyta</taxon>
        <taxon>Embryophyta</taxon>
        <taxon>Tracheophyta</taxon>
        <taxon>Spermatophyta</taxon>
        <taxon>Magnoliopsida</taxon>
        <taxon>eudicotyledons</taxon>
        <taxon>Gunneridae</taxon>
        <taxon>Pentapetalae</taxon>
        <taxon>asterids</taxon>
        <taxon>campanulids</taxon>
        <taxon>Asterales</taxon>
        <taxon>Asteraceae</taxon>
        <taxon>Carduoideae</taxon>
        <taxon>Cardueae</taxon>
        <taxon>Carduinae</taxon>
        <taxon>Cynara</taxon>
    </lineage>
</organism>
<dbReference type="Gene3D" id="3.30.160.360">
    <property type="match status" value="1"/>
</dbReference>
<evidence type="ECO:0000313" key="3">
    <source>
        <dbReference type="Proteomes" id="UP000243975"/>
    </source>
</evidence>
<dbReference type="AlphaFoldDB" id="A0A118JXW2"/>
<evidence type="ECO:0000256" key="1">
    <source>
        <dbReference type="SAM" id="MobiDB-lite"/>
    </source>
</evidence>
<name>A0A118JXW2_CYNCS</name>
<dbReference type="Gramene" id="KVH97689">
    <property type="protein sequence ID" value="KVH97689"/>
    <property type="gene ID" value="Ccrd_000190"/>
</dbReference>
<feature type="compositionally biased region" description="Basic and acidic residues" evidence="1">
    <location>
        <begin position="486"/>
        <end position="500"/>
    </location>
</feature>
<feature type="region of interest" description="Disordered" evidence="1">
    <location>
        <begin position="181"/>
        <end position="205"/>
    </location>
</feature>
<dbReference type="GO" id="GO:0005634">
    <property type="term" value="C:nucleus"/>
    <property type="evidence" value="ECO:0007669"/>
    <property type="project" value="InterPro"/>
</dbReference>
<dbReference type="OMA" id="AKSMMTF"/>
<evidence type="ECO:0000313" key="2">
    <source>
        <dbReference type="EMBL" id="KVH97689.1"/>
    </source>
</evidence>
<feature type="compositionally biased region" description="Polar residues" evidence="1">
    <location>
        <begin position="333"/>
        <end position="346"/>
    </location>
</feature>
<sequence length="1141" mass="124338">MAEHDVDEKSDGLDILSIGKLYQGPWEKKYWSSSRGTRTVFMDSQLNMICWNASQFLMPAVQKWIADRIRLIQGKDRHPYPVGYVAIRTNNGNTYKMAILEGLKGPEFVISSTNEQVCSGQTPDIAWDGFQKKSSVRIKFWRGKRFSCKMDGAELFGFKNPLVKKLLRELKATFGQITEHSLPSCSGNGKSEGTHQHHTRGTGCHAEKCKCPDLQVRSVKTQGKEKRAKKRKEVNVKSVSGTEHKRGRPQDLTQSGDGPHCRQSCEGNHNKGIPLCSLNSNENNTGPKTMASNENSLSHLVSAEHSPGDDGVQFDFSVSSEHLEKEKFPAAQEASNSHRNASSQLDVSMFTNASGFTSSKKVDGKGDPPVQKDSQMLDDIDLYAPDTLDLVLDSTCNPEEEIPNESNCTREDKLNGAQILVSEKCITESHSKDEIVIAAGSENSDKSDSDPVGQDIAESMMTLLLPRALPLLKTFSRKKKTFPNCGKKDPQAMSQEERKGTNQCPEDDAPGIATTGDAKSTSAVGFDYAAQKRTRGVTGVGAGNMSSMPSADHVAEKGARCFTGGVGDGSVSFTPLAKDSKGDNVTEISATNASASDSQIDKMRSDEKIYRLPNVRIPTGSNGSSCIMATVATHHDDVLSPNYKFTSDVCGASVSCERQSEASSYTELFEIQGHHDIDGSISISQDQRISHCDVTKMVHNNEDAKDESHLNKLTKMVQKDELENIFDFVGCYLHPTPISMVMLKTKGNEVFICVLCGYLMEKDRTLFVYKACIKGERRGCPSFIGHSTIISPISRNACGGQILLDSSSLQFTPDGKCLVLLNDIKTPYCREGNVNCQCSVCTSNCSGKNAVKVVQVKLGYVQAVCKLNTVTTVCCILVCEPSYLVAAEESGRMNLWTMNSTWSESTEHSYLPTSDCMPNYIVEMKRIPNFPALIVGHSIAPKFYCNTITYTTTKRDLTRRILVSKFSAPGTSFLPFIPINIFRCPSQPFSRTDACSKKQVADIMGETQMWSLERDNNASLPVEEEDLSLVLLVSSVSNLDLNDKHSYKDSGVGPVGCWSLALLAKSKLMSEIALDPSATVAGASAGYGIVGTCDGSLYIWELSTGATVSCLVVDDSDSGAFGVAVDGSQLQVYALGTSANE</sequence>